<dbReference type="SUPFAM" id="SSF51735">
    <property type="entry name" value="NAD(P)-binding Rossmann-fold domains"/>
    <property type="match status" value="1"/>
</dbReference>
<name>A0AAU9IP52_9CILI</name>
<evidence type="ECO:0008006" key="3">
    <source>
        <dbReference type="Google" id="ProtNLM"/>
    </source>
</evidence>
<dbReference type="EMBL" id="CAJZBQ010000013">
    <property type="protein sequence ID" value="CAG9314933.1"/>
    <property type="molecule type" value="Genomic_DNA"/>
</dbReference>
<accession>A0AAU9IP52</accession>
<comment type="caution">
    <text evidence="1">The sequence shown here is derived from an EMBL/GenBank/DDBJ whole genome shotgun (WGS) entry which is preliminary data.</text>
</comment>
<dbReference type="InterPro" id="IPR036291">
    <property type="entry name" value="NAD(P)-bd_dom_sf"/>
</dbReference>
<evidence type="ECO:0000313" key="2">
    <source>
        <dbReference type="Proteomes" id="UP001162131"/>
    </source>
</evidence>
<proteinExistence type="predicted"/>
<gene>
    <name evidence="1" type="ORF">BSTOLATCC_MIC12711</name>
</gene>
<evidence type="ECO:0000313" key="1">
    <source>
        <dbReference type="EMBL" id="CAG9314933.1"/>
    </source>
</evidence>
<sequence>MGVKGLLLGLNKIGWIIAGKCSECINLSVWDRDFATSKAHSETFGTNPILAPNPFNNDCSDINIFFSLTSTDVELLRLSEPAISFKPGAIWISHSGYSEANFDYLNKRGLESVSAIIPDEPEKIGSDSCTIMAQGKEKTILKIIGILQMIGQVNIEK</sequence>
<keyword evidence="2" id="KW-1185">Reference proteome</keyword>
<protein>
    <recommendedName>
        <fullName evidence="3">6-phosphogluconate dehydrogenase NADP-binding domain-containing protein</fullName>
    </recommendedName>
</protein>
<dbReference type="AlphaFoldDB" id="A0AAU9IP52"/>
<dbReference type="Proteomes" id="UP001162131">
    <property type="component" value="Unassembled WGS sequence"/>
</dbReference>
<reference evidence="1" key="1">
    <citation type="submission" date="2021-09" db="EMBL/GenBank/DDBJ databases">
        <authorList>
            <consortium name="AG Swart"/>
            <person name="Singh M."/>
            <person name="Singh A."/>
            <person name="Seah K."/>
            <person name="Emmerich C."/>
        </authorList>
    </citation>
    <scope>NUCLEOTIDE SEQUENCE</scope>
    <source>
        <strain evidence="1">ATCC30299</strain>
    </source>
</reference>
<organism evidence="1 2">
    <name type="scientific">Blepharisma stoltei</name>
    <dbReference type="NCBI Taxonomy" id="1481888"/>
    <lineage>
        <taxon>Eukaryota</taxon>
        <taxon>Sar</taxon>
        <taxon>Alveolata</taxon>
        <taxon>Ciliophora</taxon>
        <taxon>Postciliodesmatophora</taxon>
        <taxon>Heterotrichea</taxon>
        <taxon>Heterotrichida</taxon>
        <taxon>Blepharismidae</taxon>
        <taxon>Blepharisma</taxon>
    </lineage>
</organism>